<sequence length="270" mass="31403">MHTTVEASGKGILNQQESMRKFSLTRHSPSPDLDWLIKRFWVVKWDLRGQQPFEQVVLSHPNVNMVFEKDLTRIYGITKTSDIRIIKNAGQVLGVKFKPGGFYPFWKKDISGLTGRSVSFREAFGEDVGALEADILAQEDENKMVELAERFFRERLPERDENVEEVNRIVVAIERDRDITKVDDLASRFGINKRTLQRLFGRYVGISPKWVIQRYRLHEAAEKLERGEVSDWPQLSLDLGYYDQAHFIKDFKAIIGRSPEDYIRRIGVQT</sequence>
<dbReference type="AlphaFoldDB" id="A0A5C4T947"/>
<dbReference type="PANTHER" id="PTHR46796">
    <property type="entry name" value="HTH-TYPE TRANSCRIPTIONAL ACTIVATOR RHAS-RELATED"/>
    <property type="match status" value="1"/>
</dbReference>
<dbReference type="SMART" id="SM00342">
    <property type="entry name" value="HTH_ARAC"/>
    <property type="match status" value="1"/>
</dbReference>
<dbReference type="EMBL" id="VDCQ01000017">
    <property type="protein sequence ID" value="TNJ65551.1"/>
    <property type="molecule type" value="Genomic_DNA"/>
</dbReference>
<dbReference type="PROSITE" id="PS01124">
    <property type="entry name" value="HTH_ARAC_FAMILY_2"/>
    <property type="match status" value="1"/>
</dbReference>
<feature type="domain" description="HTH araC/xylS-type" evidence="4">
    <location>
        <begin position="167"/>
        <end position="265"/>
    </location>
</feature>
<evidence type="ECO:0000256" key="2">
    <source>
        <dbReference type="ARBA" id="ARBA00023125"/>
    </source>
</evidence>
<comment type="caution">
    <text evidence="5">The sequence shown here is derived from an EMBL/GenBank/DDBJ whole genome shotgun (WGS) entry which is preliminary data.</text>
</comment>
<protein>
    <submittedName>
        <fullName evidence="5">Helix-turn-helix transcriptional regulator</fullName>
    </submittedName>
</protein>
<dbReference type="InterPro" id="IPR018060">
    <property type="entry name" value="HTH_AraC"/>
</dbReference>
<dbReference type="OrthoDB" id="323290at2"/>
<dbReference type="RefSeq" id="WP_139602844.1">
    <property type="nucleotide sequence ID" value="NZ_VDCQ01000017.1"/>
</dbReference>
<dbReference type="InterPro" id="IPR009057">
    <property type="entry name" value="Homeodomain-like_sf"/>
</dbReference>
<organism evidence="5 6">
    <name type="scientific">Paenibacillus hemerocallicola</name>
    <dbReference type="NCBI Taxonomy" id="1172614"/>
    <lineage>
        <taxon>Bacteria</taxon>
        <taxon>Bacillati</taxon>
        <taxon>Bacillota</taxon>
        <taxon>Bacilli</taxon>
        <taxon>Bacillales</taxon>
        <taxon>Paenibacillaceae</taxon>
        <taxon>Paenibacillus</taxon>
    </lineage>
</organism>
<keyword evidence="1" id="KW-0805">Transcription regulation</keyword>
<evidence type="ECO:0000256" key="3">
    <source>
        <dbReference type="ARBA" id="ARBA00023163"/>
    </source>
</evidence>
<dbReference type="Proteomes" id="UP000307943">
    <property type="component" value="Unassembled WGS sequence"/>
</dbReference>
<evidence type="ECO:0000259" key="4">
    <source>
        <dbReference type="PROSITE" id="PS01124"/>
    </source>
</evidence>
<accession>A0A5C4T947</accession>
<dbReference type="SUPFAM" id="SSF46689">
    <property type="entry name" value="Homeodomain-like"/>
    <property type="match status" value="1"/>
</dbReference>
<dbReference type="Pfam" id="PF20240">
    <property type="entry name" value="DUF6597"/>
    <property type="match status" value="1"/>
</dbReference>
<keyword evidence="3" id="KW-0804">Transcription</keyword>
<dbReference type="GO" id="GO:0043565">
    <property type="term" value="F:sequence-specific DNA binding"/>
    <property type="evidence" value="ECO:0007669"/>
    <property type="project" value="InterPro"/>
</dbReference>
<dbReference type="GO" id="GO:0003700">
    <property type="term" value="F:DNA-binding transcription factor activity"/>
    <property type="evidence" value="ECO:0007669"/>
    <property type="project" value="InterPro"/>
</dbReference>
<keyword evidence="2" id="KW-0238">DNA-binding</keyword>
<reference evidence="5 6" key="1">
    <citation type="submission" date="2019-05" db="EMBL/GenBank/DDBJ databases">
        <title>We sequenced the genome of Paenibacillus hemerocallicola KCTC 33185 for further insight into its adaptation and study the phylogeny of Paenibacillus.</title>
        <authorList>
            <person name="Narsing Rao M.P."/>
        </authorList>
    </citation>
    <scope>NUCLEOTIDE SEQUENCE [LARGE SCALE GENOMIC DNA]</scope>
    <source>
        <strain evidence="5 6">KCTC 33185</strain>
    </source>
</reference>
<proteinExistence type="predicted"/>
<keyword evidence="6" id="KW-1185">Reference proteome</keyword>
<dbReference type="Gene3D" id="1.10.10.60">
    <property type="entry name" value="Homeodomain-like"/>
    <property type="match status" value="1"/>
</dbReference>
<evidence type="ECO:0000256" key="1">
    <source>
        <dbReference type="ARBA" id="ARBA00023015"/>
    </source>
</evidence>
<dbReference type="Pfam" id="PF12833">
    <property type="entry name" value="HTH_18"/>
    <property type="match status" value="1"/>
</dbReference>
<name>A0A5C4T947_9BACL</name>
<gene>
    <name evidence="5" type="ORF">FE784_14075</name>
</gene>
<dbReference type="InterPro" id="IPR050204">
    <property type="entry name" value="AraC_XylS_family_regulators"/>
</dbReference>
<evidence type="ECO:0000313" key="6">
    <source>
        <dbReference type="Proteomes" id="UP000307943"/>
    </source>
</evidence>
<dbReference type="InterPro" id="IPR046532">
    <property type="entry name" value="DUF6597"/>
</dbReference>
<evidence type="ECO:0000313" key="5">
    <source>
        <dbReference type="EMBL" id="TNJ65551.1"/>
    </source>
</evidence>